<dbReference type="OrthoDB" id="6507044at2759"/>
<reference evidence="6" key="1">
    <citation type="journal article" date="2013" name="Science">
        <title>Gene transfer from bacteria and archaea facilitated evolution of an extremophilic eukaryote.</title>
        <authorList>
            <person name="Schonknecht G."/>
            <person name="Chen W.H."/>
            <person name="Ternes C.M."/>
            <person name="Barbier G.G."/>
            <person name="Shrestha R.P."/>
            <person name="Stanke M."/>
            <person name="Brautigam A."/>
            <person name="Baker B.J."/>
            <person name="Banfield J.F."/>
            <person name="Garavito R.M."/>
            <person name="Carr K."/>
            <person name="Wilkerson C."/>
            <person name="Rensing S.A."/>
            <person name="Gagneul D."/>
            <person name="Dickenson N.E."/>
            <person name="Oesterhelt C."/>
            <person name="Lercher M.J."/>
            <person name="Weber A.P."/>
        </authorList>
    </citation>
    <scope>NUCLEOTIDE SEQUENCE [LARGE SCALE GENOMIC DNA]</scope>
    <source>
        <strain evidence="6">074W</strain>
    </source>
</reference>
<dbReference type="OMA" id="QFVEYYY"/>
<evidence type="ECO:0000256" key="2">
    <source>
        <dbReference type="RuleBase" id="RU369002"/>
    </source>
</evidence>
<evidence type="ECO:0000313" key="6">
    <source>
        <dbReference type="Proteomes" id="UP000030680"/>
    </source>
</evidence>
<protein>
    <recommendedName>
        <fullName evidence="2">NTF2-related export protein</fullName>
    </recommendedName>
</protein>
<dbReference type="PANTHER" id="PTHR12612">
    <property type="entry name" value="NUCLEAR TRANSPORT FACTOR 2"/>
    <property type="match status" value="1"/>
</dbReference>
<name>M2Y8E2_GALSU</name>
<feature type="compositionally biased region" description="Polar residues" evidence="3">
    <location>
        <begin position="11"/>
        <end position="20"/>
    </location>
</feature>
<evidence type="ECO:0000256" key="1">
    <source>
        <dbReference type="ARBA" id="ARBA00022490"/>
    </source>
</evidence>
<keyword evidence="6" id="KW-1185">Reference proteome</keyword>
<dbReference type="eggNOG" id="KOG2104">
    <property type="taxonomic scope" value="Eukaryota"/>
</dbReference>
<feature type="region of interest" description="Disordered" evidence="3">
    <location>
        <begin position="1"/>
        <end position="20"/>
    </location>
</feature>
<dbReference type="GO" id="GO:0005635">
    <property type="term" value="C:nuclear envelope"/>
    <property type="evidence" value="ECO:0007669"/>
    <property type="project" value="UniProtKB-ARBA"/>
</dbReference>
<dbReference type="InterPro" id="IPR002075">
    <property type="entry name" value="NTF2_dom"/>
</dbReference>
<keyword evidence="2" id="KW-0653">Protein transport</keyword>
<evidence type="ECO:0000256" key="3">
    <source>
        <dbReference type="SAM" id="MobiDB-lite"/>
    </source>
</evidence>
<evidence type="ECO:0000259" key="4">
    <source>
        <dbReference type="PROSITE" id="PS50177"/>
    </source>
</evidence>
<gene>
    <name evidence="5" type="ORF">Gasu_04220</name>
</gene>
<dbReference type="InterPro" id="IPR045875">
    <property type="entry name" value="NTF2"/>
</dbReference>
<dbReference type="KEGG" id="gsl:Gasu_04220"/>
<dbReference type="Pfam" id="PF02136">
    <property type="entry name" value="NTF2"/>
    <property type="match status" value="1"/>
</dbReference>
<dbReference type="STRING" id="130081.M2Y8E2"/>
<keyword evidence="2" id="KW-0813">Transport</keyword>
<dbReference type="CDD" id="cd00780">
    <property type="entry name" value="NTF2"/>
    <property type="match status" value="1"/>
</dbReference>
<feature type="domain" description="NTF2" evidence="4">
    <location>
        <begin position="27"/>
        <end position="144"/>
    </location>
</feature>
<dbReference type="InterPro" id="IPR032710">
    <property type="entry name" value="NTF2-like_dom_sf"/>
</dbReference>
<accession>M2Y8E2</accession>
<dbReference type="GO" id="GO:0005737">
    <property type="term" value="C:cytoplasm"/>
    <property type="evidence" value="ECO:0007669"/>
    <property type="project" value="UniProtKB-SubCell"/>
</dbReference>
<keyword evidence="1 2" id="KW-0963">Cytoplasm</keyword>
<dbReference type="PROSITE" id="PS50177">
    <property type="entry name" value="NTF2_DOMAIN"/>
    <property type="match status" value="1"/>
</dbReference>
<comment type="function">
    <text evidence="2">Has a role in nuclear-cytoplasmic transport of proteins and mRNAs.</text>
</comment>
<sequence>MNNDDFWVGGRTNSKKMNSSKPQWEQVGEAFVQHYYNTFDSSRSNLGPLYRENSMLTFEGEKYMGVQQIVGKLSALPFQKVQHQIVTCDCQPTQTQPSGILVFVNGNLLVDDSQNPLKFSQCFYLLPDSTNAASYWVHNDMFRLNYG</sequence>
<evidence type="ECO:0000313" key="5">
    <source>
        <dbReference type="EMBL" id="EME32328.1"/>
    </source>
</evidence>
<dbReference type="FunFam" id="3.10.450.50:FF:000005">
    <property type="entry name" value="Nuclear transport factor 2"/>
    <property type="match status" value="1"/>
</dbReference>
<dbReference type="AlphaFoldDB" id="M2Y8E2"/>
<dbReference type="RefSeq" id="XP_005708848.1">
    <property type="nucleotide sequence ID" value="XM_005708791.1"/>
</dbReference>
<proteinExistence type="predicted"/>
<dbReference type="Gene3D" id="3.10.450.50">
    <property type="match status" value="1"/>
</dbReference>
<dbReference type="Proteomes" id="UP000030680">
    <property type="component" value="Unassembled WGS sequence"/>
</dbReference>
<dbReference type="EMBL" id="KB454486">
    <property type="protein sequence ID" value="EME32328.1"/>
    <property type="molecule type" value="Genomic_DNA"/>
</dbReference>
<organism evidence="5 6">
    <name type="scientific">Galdieria sulphuraria</name>
    <name type="common">Red alga</name>
    <dbReference type="NCBI Taxonomy" id="130081"/>
    <lineage>
        <taxon>Eukaryota</taxon>
        <taxon>Rhodophyta</taxon>
        <taxon>Bangiophyceae</taxon>
        <taxon>Galdieriales</taxon>
        <taxon>Galdieriaceae</taxon>
        <taxon>Galdieria</taxon>
    </lineage>
</organism>
<dbReference type="GO" id="GO:0006606">
    <property type="term" value="P:protein import into nucleus"/>
    <property type="evidence" value="ECO:0007669"/>
    <property type="project" value="UniProtKB-ARBA"/>
</dbReference>
<dbReference type="GO" id="GO:0051028">
    <property type="term" value="P:mRNA transport"/>
    <property type="evidence" value="ECO:0007669"/>
    <property type="project" value="UniProtKB-UniRule"/>
</dbReference>
<dbReference type="SUPFAM" id="SSF54427">
    <property type="entry name" value="NTF2-like"/>
    <property type="match status" value="1"/>
</dbReference>
<dbReference type="InterPro" id="IPR018222">
    <property type="entry name" value="Nuclear_transport_factor_2_euk"/>
</dbReference>
<keyword evidence="2" id="KW-0539">Nucleus</keyword>
<dbReference type="Gramene" id="EME32328">
    <property type="protein sequence ID" value="EME32328"/>
    <property type="gene ID" value="Gasu_04220"/>
</dbReference>
<comment type="subcellular location">
    <subcellularLocation>
        <location evidence="2">Cytoplasm</location>
    </subcellularLocation>
    <subcellularLocation>
        <location evidence="2">Nucleus</location>
    </subcellularLocation>
</comment>
<dbReference type="GeneID" id="17090918"/>